<dbReference type="Gene3D" id="2.60.40.720">
    <property type="match status" value="1"/>
</dbReference>
<gene>
    <name evidence="5" type="ORF">BOX15_Mlig034275g2</name>
</gene>
<comment type="caution">
    <text evidence="5">The sequence shown here is derived from an EMBL/GenBank/DDBJ whole genome shotgun (WGS) entry which is preliminary data.</text>
</comment>
<dbReference type="GO" id="GO:0005634">
    <property type="term" value="C:nucleus"/>
    <property type="evidence" value="ECO:0007669"/>
    <property type="project" value="InterPro"/>
</dbReference>
<keyword evidence="2" id="KW-0804">Transcription</keyword>
<evidence type="ECO:0000256" key="4">
    <source>
        <dbReference type="SAM" id="MobiDB-lite"/>
    </source>
</evidence>
<name>A0A267EAJ5_9PLAT</name>
<dbReference type="InterPro" id="IPR012346">
    <property type="entry name" value="p53/RUNT-type_TF_DNA-bd_sf"/>
</dbReference>
<organism evidence="5 6">
    <name type="scientific">Macrostomum lignano</name>
    <dbReference type="NCBI Taxonomy" id="282301"/>
    <lineage>
        <taxon>Eukaryota</taxon>
        <taxon>Metazoa</taxon>
        <taxon>Spiralia</taxon>
        <taxon>Lophotrochozoa</taxon>
        <taxon>Platyhelminthes</taxon>
        <taxon>Rhabditophora</taxon>
        <taxon>Macrostomorpha</taxon>
        <taxon>Macrostomida</taxon>
        <taxon>Macrostomidae</taxon>
        <taxon>Macrostomum</taxon>
    </lineage>
</organism>
<feature type="compositionally biased region" description="Polar residues" evidence="4">
    <location>
        <begin position="693"/>
        <end position="705"/>
    </location>
</feature>
<feature type="non-terminal residue" evidence="5">
    <location>
        <position position="1"/>
    </location>
</feature>
<feature type="compositionally biased region" description="Low complexity" evidence="4">
    <location>
        <begin position="911"/>
        <end position="923"/>
    </location>
</feature>
<evidence type="ECO:0000256" key="1">
    <source>
        <dbReference type="ARBA" id="ARBA00023015"/>
    </source>
</evidence>
<dbReference type="Proteomes" id="UP000215902">
    <property type="component" value="Unassembled WGS sequence"/>
</dbReference>
<dbReference type="AlphaFoldDB" id="A0A267EAJ5"/>
<keyword evidence="6" id="KW-1185">Reference proteome</keyword>
<dbReference type="EMBL" id="NIVC01002376">
    <property type="protein sequence ID" value="PAA58426.1"/>
    <property type="molecule type" value="Genomic_DNA"/>
</dbReference>
<feature type="compositionally biased region" description="Polar residues" evidence="4">
    <location>
        <begin position="20"/>
        <end position="34"/>
    </location>
</feature>
<feature type="compositionally biased region" description="Polar residues" evidence="4">
    <location>
        <begin position="178"/>
        <end position="200"/>
    </location>
</feature>
<feature type="compositionally biased region" description="Polar residues" evidence="4">
    <location>
        <begin position="214"/>
        <end position="232"/>
    </location>
</feature>
<feature type="region of interest" description="Disordered" evidence="4">
    <location>
        <begin position="7"/>
        <end position="34"/>
    </location>
</feature>
<feature type="region of interest" description="Disordered" evidence="4">
    <location>
        <begin position="213"/>
        <end position="232"/>
    </location>
</feature>
<feature type="region of interest" description="Disordered" evidence="4">
    <location>
        <begin position="166"/>
        <end position="201"/>
    </location>
</feature>
<feature type="region of interest" description="Disordered" evidence="4">
    <location>
        <begin position="656"/>
        <end position="708"/>
    </location>
</feature>
<feature type="region of interest" description="Disordered" evidence="4">
    <location>
        <begin position="946"/>
        <end position="965"/>
    </location>
</feature>
<evidence type="ECO:0000256" key="2">
    <source>
        <dbReference type="ARBA" id="ARBA00023163"/>
    </source>
</evidence>
<dbReference type="GO" id="GO:0003677">
    <property type="term" value="F:DNA binding"/>
    <property type="evidence" value="ECO:0007669"/>
    <property type="project" value="InterPro"/>
</dbReference>
<evidence type="ECO:0000256" key="3">
    <source>
        <dbReference type="ARBA" id="ARBA00023242"/>
    </source>
</evidence>
<reference evidence="5 6" key="1">
    <citation type="submission" date="2017-06" db="EMBL/GenBank/DDBJ databases">
        <title>A platform for efficient transgenesis in Macrostomum lignano, a flatworm model organism for stem cell research.</title>
        <authorList>
            <person name="Berezikov E."/>
        </authorList>
    </citation>
    <scope>NUCLEOTIDE SEQUENCE [LARGE SCALE GENOMIC DNA]</scope>
    <source>
        <strain evidence="5">DV1</strain>
        <tissue evidence="5">Whole organism</tissue>
    </source>
</reference>
<evidence type="ECO:0000313" key="5">
    <source>
        <dbReference type="EMBL" id="PAA58426.1"/>
    </source>
</evidence>
<feature type="compositionally biased region" description="Acidic residues" evidence="4">
    <location>
        <begin position="899"/>
        <end position="910"/>
    </location>
</feature>
<feature type="compositionally biased region" description="Low complexity" evidence="4">
    <location>
        <begin position="166"/>
        <end position="177"/>
    </location>
</feature>
<proteinExistence type="predicted"/>
<dbReference type="GO" id="GO:0003700">
    <property type="term" value="F:DNA-binding transcription factor activity"/>
    <property type="evidence" value="ECO:0007669"/>
    <property type="project" value="InterPro"/>
</dbReference>
<keyword evidence="3" id="KW-0539">Nucleus</keyword>
<feature type="compositionally biased region" description="Low complexity" evidence="4">
    <location>
        <begin position="656"/>
        <end position="672"/>
    </location>
</feature>
<sequence>ILARKVVSQSNSKDPGLNSVRKTGANNRLSSSLPVGTDRAQVRFRFNPVMLAAQSAHLSTASLQQQQLQHHHYPCILDEKNDSVSHIDFSLVRAMTDSMHPSQQQQQQDMVWGGGQNSVMKFDCMGAQDGVFQQHWSQCGGFTNDFRLNNDAYYNSGQNAASASAASAMSGGSPCGAQSSVIKTPSSTTPSHCSQQQHLADQSDGLIDLEVDAPTSSATPTSHPDDASISTQSEAGPYNLQLRLEEIESQTAASFHQRLNASGGSSLWYAIGFHSAEKDIMERALTAPDEKITKSIVLKNREVLASLWCKELAPVRLYLHGNFEAAAANNQAVRLVIRCGAFRQHQLPVKECTVCSDQKHRGGWYGADKRDTNSSKNIPEALQAYWPADSRSPTLHKNSLVIVRHDSVEYHTDSRDRVYAVLPINNRQSSGPIELMLYYTCMTTHSHDATAPNSKDTFTSVQLETLDSLTGRWFSQGRCVFRMRMVTSPERDILNEVTQFLTPAQMGCRMGCGHLESHNTRWQRAKVLRTQGQEKFDYYVQLYGSEPGVKCSKAKAKSRQATGSNADPSDELELLDGGAASAVQTLPSASTDSLSQLEVLEQAADGSLIIRGALLSNQDSRELIASALRAYLASLPLIVKGVATAAAAATNKLANSAATKQEPGQQQQQQQQVMPRENSPADSLHSSAHCPSVASSTGEHNNATSVYHMPDMSGSIAVTTKTSSTEILEAGGQALMQQQQQQEQQYLTQLSHQQQQQQQPPAPASVQYFSLQGSTASTAMSSAVAPAAPMYFINPQQMAAAAAAVAAASSSSNHCNSNGSLSSACGPTLLPPLQHIANGIVTQPYQQQQQQQYQQYQSHPTTLMMQHQQQQPPQHPHQQIILSTGFGQDQVDGAMHTDDDNDRAEDEEQSLQEQPQQHYQQQQPDAALTRRSGSSLFRRLAAVKRRRLHGSAGSLGKLFKAKQNK</sequence>
<evidence type="ECO:0000313" key="6">
    <source>
        <dbReference type="Proteomes" id="UP000215902"/>
    </source>
</evidence>
<accession>A0A267EAJ5</accession>
<protein>
    <submittedName>
        <fullName evidence="5">Uncharacterized protein</fullName>
    </submittedName>
</protein>
<feature type="region of interest" description="Disordered" evidence="4">
    <location>
        <begin position="889"/>
        <end position="933"/>
    </location>
</feature>
<keyword evidence="1" id="KW-0805">Transcription regulation</keyword>